<dbReference type="PROSITE" id="PS50923">
    <property type="entry name" value="SUSHI"/>
    <property type="match status" value="2"/>
</dbReference>
<evidence type="ECO:0000259" key="6">
    <source>
        <dbReference type="PROSITE" id="PS50041"/>
    </source>
</evidence>
<feature type="disulfide bond" evidence="4">
    <location>
        <begin position="51"/>
        <end position="74"/>
    </location>
</feature>
<keyword evidence="10" id="KW-1185">Reference proteome</keyword>
<dbReference type="InterPro" id="IPR003582">
    <property type="entry name" value="ShKT_dom"/>
</dbReference>
<feature type="domain" description="Sushi" evidence="8">
    <location>
        <begin position="128"/>
        <end position="185"/>
    </location>
</feature>
<dbReference type="Gene3D" id="3.10.100.10">
    <property type="entry name" value="Mannose-Binding Protein A, subunit A"/>
    <property type="match status" value="1"/>
</dbReference>
<gene>
    <name evidence="9" type="ORF">MCOR_3032</name>
</gene>
<feature type="disulfide bond" evidence="4">
    <location>
        <begin position="23"/>
        <end position="62"/>
    </location>
</feature>
<evidence type="ECO:0000259" key="8">
    <source>
        <dbReference type="PROSITE" id="PS50923"/>
    </source>
</evidence>
<dbReference type="OrthoDB" id="6131366at2759"/>
<dbReference type="PROSITE" id="PS50070">
    <property type="entry name" value="KRINGLE_2"/>
    <property type="match status" value="1"/>
</dbReference>
<dbReference type="PANTHER" id="PTHR22803">
    <property type="entry name" value="MANNOSE, PHOSPHOLIPASE, LECTIN RECEPTOR RELATED"/>
    <property type="match status" value="1"/>
</dbReference>
<feature type="domain" description="C-type lectin" evidence="6">
    <location>
        <begin position="193"/>
        <end position="293"/>
    </location>
</feature>
<proteinExistence type="predicted"/>
<dbReference type="SMART" id="SM00254">
    <property type="entry name" value="ShKT"/>
    <property type="match status" value="2"/>
</dbReference>
<keyword evidence="5" id="KW-0768">Sushi</keyword>
<dbReference type="SMART" id="SM00032">
    <property type="entry name" value="CCP"/>
    <property type="match status" value="2"/>
</dbReference>
<evidence type="ECO:0000256" key="5">
    <source>
        <dbReference type="PROSITE-ProRule" id="PRU00302"/>
    </source>
</evidence>
<feature type="domain" description="Kringle" evidence="7">
    <location>
        <begin position="1"/>
        <end position="82"/>
    </location>
</feature>
<name>A0A6J8A3G5_MYTCO</name>
<dbReference type="InterPro" id="IPR018056">
    <property type="entry name" value="Kringle_CS"/>
</dbReference>
<evidence type="ECO:0000256" key="4">
    <source>
        <dbReference type="PROSITE-ProRule" id="PRU00121"/>
    </source>
</evidence>
<dbReference type="CDD" id="cd00033">
    <property type="entry name" value="CCP"/>
    <property type="match status" value="2"/>
</dbReference>
<dbReference type="Proteomes" id="UP000507470">
    <property type="component" value="Unassembled WGS sequence"/>
</dbReference>
<comment type="caution">
    <text evidence="4">Lacks conserved residue(s) required for the propagation of feature annotation.</text>
</comment>
<dbReference type="PROSITE" id="PS50041">
    <property type="entry name" value="C_TYPE_LECTIN_2"/>
    <property type="match status" value="1"/>
</dbReference>
<dbReference type="Pfam" id="PF00059">
    <property type="entry name" value="Lectin_C"/>
    <property type="match status" value="1"/>
</dbReference>
<dbReference type="PRINTS" id="PR00018">
    <property type="entry name" value="KRINGLE"/>
</dbReference>
<dbReference type="SUPFAM" id="SSF57535">
    <property type="entry name" value="Complement control module/SCR domain"/>
    <property type="match status" value="2"/>
</dbReference>
<evidence type="ECO:0000259" key="7">
    <source>
        <dbReference type="PROSITE" id="PS50070"/>
    </source>
</evidence>
<accession>A0A6J8A3G5</accession>
<sequence length="585" mass="66548">MCYTGKGDDYRGTVNVTRTFESCLPWTRVQKCPHHAFNSGDLDDDLVDNYCRNPGSGTKPWCYTHYEDCNRNYCDPCGLGSCYDLLDDCATLVAEEPTFCQNNLEAQRICRQSCGFCMMGKPKPVSKVKCRSPPFLYDAISTERIKRRYKVGDVVTFKCKTGIEIERRICLADGSWSGGNFVCGRCPNGWFPFYGKCYRWFDTYENMTTSNEICKRHSAVMTSIKDENEFKFLLRLRTDVRPFWLGLMFEDSLGDSIWLEDGSTVTFNKWVSGNNKGCGYVDKTGKWKGISCNSVQYLSVICKMSPSDRKVCNDARDDCEEFIKEDPRACGAHQDFAWHVCPKSCNVCNDRSVVTCPLPPIPKNVELLNKIKDLFPGTMIEYKCADGFILANGNLRRACLLNQDFTGDEPVCVEKDLLPSPNNRIELRQRSLDGKAGMAYTADNDALKIQRSGKLVTWEFYSIYDGEVAFQVWRPTSKRDKYELIGQNIIVSTGNHRSRSVDVPGDDQIDVKKGDMIGFFLPKENKGGITFDKCIARYTFGDFGNQKEIKAKIKKSSEWNVGDVYTVRNDKDKDCKIISLRVYVL</sequence>
<dbReference type="InterPro" id="IPR016187">
    <property type="entry name" value="CTDL_fold"/>
</dbReference>
<dbReference type="InterPro" id="IPR035976">
    <property type="entry name" value="Sushi/SCR/CCP_sf"/>
</dbReference>
<dbReference type="Gene3D" id="2.10.70.10">
    <property type="entry name" value="Complement Module, domain 1"/>
    <property type="match status" value="2"/>
</dbReference>
<evidence type="ECO:0000313" key="10">
    <source>
        <dbReference type="Proteomes" id="UP000507470"/>
    </source>
</evidence>
<dbReference type="EMBL" id="CACVKT020000569">
    <property type="protein sequence ID" value="CAC5360614.1"/>
    <property type="molecule type" value="Genomic_DNA"/>
</dbReference>
<dbReference type="InterPro" id="IPR016186">
    <property type="entry name" value="C-type_lectin-like/link_sf"/>
</dbReference>
<keyword evidence="2" id="KW-0732">Signal</keyword>
<reference evidence="9 10" key="1">
    <citation type="submission" date="2020-06" db="EMBL/GenBank/DDBJ databases">
        <authorList>
            <person name="Li R."/>
            <person name="Bekaert M."/>
        </authorList>
    </citation>
    <scope>NUCLEOTIDE SEQUENCE [LARGE SCALE GENOMIC DNA]</scope>
    <source>
        <strain evidence="10">wild</strain>
    </source>
</reference>
<evidence type="ECO:0000256" key="1">
    <source>
        <dbReference type="ARBA" id="ARBA00022572"/>
    </source>
</evidence>
<evidence type="ECO:0000313" key="9">
    <source>
        <dbReference type="EMBL" id="CAC5360614.1"/>
    </source>
</evidence>
<dbReference type="Pfam" id="PF00084">
    <property type="entry name" value="Sushi"/>
    <property type="match status" value="2"/>
</dbReference>
<dbReference type="SMART" id="SM00034">
    <property type="entry name" value="CLECT"/>
    <property type="match status" value="1"/>
</dbReference>
<dbReference type="Gene3D" id="2.40.20.10">
    <property type="entry name" value="Plasminogen Kringle 4"/>
    <property type="match status" value="1"/>
</dbReference>
<feature type="domain" description="Sushi" evidence="8">
    <location>
        <begin position="354"/>
        <end position="414"/>
    </location>
</feature>
<protein>
    <submittedName>
        <fullName evidence="9">Uncharacterized protein</fullName>
    </submittedName>
</protein>
<feature type="disulfide bond" evidence="5">
    <location>
        <begin position="356"/>
        <end position="399"/>
    </location>
</feature>
<dbReference type="InterPro" id="IPR001304">
    <property type="entry name" value="C-type_lectin-like"/>
</dbReference>
<dbReference type="InterPro" id="IPR050111">
    <property type="entry name" value="C-type_lectin/snaclec_domain"/>
</dbReference>
<dbReference type="CDD" id="cd00037">
    <property type="entry name" value="CLECT"/>
    <property type="match status" value="1"/>
</dbReference>
<dbReference type="InterPro" id="IPR000001">
    <property type="entry name" value="Kringle"/>
</dbReference>
<evidence type="ECO:0000256" key="3">
    <source>
        <dbReference type="ARBA" id="ARBA00023157"/>
    </source>
</evidence>
<dbReference type="InterPro" id="IPR038178">
    <property type="entry name" value="Kringle_sf"/>
</dbReference>
<dbReference type="Pfam" id="PF00051">
    <property type="entry name" value="Kringle"/>
    <property type="match status" value="1"/>
</dbReference>
<evidence type="ECO:0000256" key="2">
    <source>
        <dbReference type="ARBA" id="ARBA00022729"/>
    </source>
</evidence>
<dbReference type="PROSITE" id="PS00021">
    <property type="entry name" value="KRINGLE_1"/>
    <property type="match status" value="1"/>
</dbReference>
<keyword evidence="3 4" id="KW-1015">Disulfide bond</keyword>
<organism evidence="9 10">
    <name type="scientific">Mytilus coruscus</name>
    <name type="common">Sea mussel</name>
    <dbReference type="NCBI Taxonomy" id="42192"/>
    <lineage>
        <taxon>Eukaryota</taxon>
        <taxon>Metazoa</taxon>
        <taxon>Spiralia</taxon>
        <taxon>Lophotrochozoa</taxon>
        <taxon>Mollusca</taxon>
        <taxon>Bivalvia</taxon>
        <taxon>Autobranchia</taxon>
        <taxon>Pteriomorphia</taxon>
        <taxon>Mytilida</taxon>
        <taxon>Mytiloidea</taxon>
        <taxon>Mytilidae</taxon>
        <taxon>Mytilinae</taxon>
        <taxon>Mytilus</taxon>
    </lineage>
</organism>
<dbReference type="InterPro" id="IPR013806">
    <property type="entry name" value="Kringle-like"/>
</dbReference>
<dbReference type="SUPFAM" id="SSF56436">
    <property type="entry name" value="C-type lectin-like"/>
    <property type="match status" value="1"/>
</dbReference>
<dbReference type="InterPro" id="IPR000436">
    <property type="entry name" value="Sushi_SCR_CCP_dom"/>
</dbReference>
<dbReference type="SMART" id="SM00130">
    <property type="entry name" value="KR"/>
    <property type="match status" value="1"/>
</dbReference>
<dbReference type="AlphaFoldDB" id="A0A6J8A3G5"/>
<keyword evidence="1 4" id="KW-0420">Kringle</keyword>
<dbReference type="SUPFAM" id="SSF57440">
    <property type="entry name" value="Kringle-like"/>
    <property type="match status" value="1"/>
</dbReference>